<reference evidence="3 4" key="1">
    <citation type="submission" date="2008-07" db="EMBL/GenBank/DDBJ databases">
        <authorList>
            <person name="El-Sayed N."/>
            <person name="Caler E."/>
            <person name="Inman J."/>
            <person name="Amedeo P."/>
            <person name="Hass B."/>
            <person name="Wortman J."/>
        </authorList>
    </citation>
    <scope>NUCLEOTIDE SEQUENCE [LARGE SCALE GENOMIC DNA]</scope>
    <source>
        <strain evidence="4">ATCC 50983 / TXsc</strain>
    </source>
</reference>
<keyword evidence="2" id="KW-0677">Repeat</keyword>
<organism evidence="4">
    <name type="scientific">Perkinsus marinus (strain ATCC 50983 / TXsc)</name>
    <dbReference type="NCBI Taxonomy" id="423536"/>
    <lineage>
        <taxon>Eukaryota</taxon>
        <taxon>Sar</taxon>
        <taxon>Alveolata</taxon>
        <taxon>Perkinsozoa</taxon>
        <taxon>Perkinsea</taxon>
        <taxon>Perkinsida</taxon>
        <taxon>Perkinsidae</taxon>
        <taxon>Perkinsus</taxon>
    </lineage>
</organism>
<dbReference type="PANTHER" id="PTHR46093:SF18">
    <property type="entry name" value="FIBRONECTIN TYPE-III DOMAIN-CONTAINING PROTEIN"/>
    <property type="match status" value="1"/>
</dbReference>
<dbReference type="RefSeq" id="XP_002779040.1">
    <property type="nucleotide sequence ID" value="XM_002778994.1"/>
</dbReference>
<evidence type="ECO:0000313" key="3">
    <source>
        <dbReference type="EMBL" id="EER10835.1"/>
    </source>
</evidence>
<gene>
    <name evidence="3" type="ORF">Pmar_PMAR000876</name>
</gene>
<dbReference type="SUPFAM" id="SSF117281">
    <property type="entry name" value="Kelch motif"/>
    <property type="match status" value="1"/>
</dbReference>
<name>C5KXW1_PERM5</name>
<keyword evidence="4" id="KW-1185">Reference proteome</keyword>
<dbReference type="InterPro" id="IPR015915">
    <property type="entry name" value="Kelch-typ_b-propeller"/>
</dbReference>
<sequence length="785" mass="88644">MLLRTTKNAWKLSPSVARQKRTFNSSSSEVEKYADMPAIAVHKGYKIVMSLSVCRLPTVYTEPLFIREHREWRAEWEERTANQLEIADSLVYQNFPHHFLPSRRELALLREGSQTDILQQEGGTVVKMSELDKLIAEEGLSGLEGQLGGGRKKKKKEDTLAGTEKQRTLKEMHNTDRRGTEMLWLLVKYRGSTIWTFPYSSHLQGDSARETLQRICMAQLGEAYKPYFVGTCPMHYRKFTSLRYAEEEETVIGSKVFYYRAIHLPSSIPITLSPDGPVEDFAWVARAELLDYVGERGTTTVDACRWTSCQVRSQLLWVSKMLQVHAPEHAHPSACKSIEELKSTAIDLDMKEAPLRVMDTTMVNAEIAVENYWGAQGAHCALRCAAVVDTTTSPVTLTPCHFDAPRSLNMHGAACDLITDDFSSSTIKADVYAFGGGNHVAATADLMRLSIEYTHGVILDDRPSLVCEVVQPVVASSRPVARSGAQGVLWEGTFLLHAGRGVNNVFLDDLWQFDFTTRTWREVEVTGPSPPHRLWHSSQRVGSKWIVFGGAEWRFSPEEVNMDDSGKVWILDLPTLTWTSMCDASGVGPPLLLGNALVAVSAREVLTFGGCKTYNYDRMSRSYGNLYEDICAPWRFDLSKRKWAKVNLFEQVCCQITPYEDVDRAVLETRFRSHCGAAYLKSQGKVYVFGGARYFYGEYFHDVIVFDLDEKLISEEHPRPRLNMLHGVRWTRQFRLTPGVIGRARCLARDRLISREVLNSLIYTDGDQDEAMVVDDADSPGYTSE</sequence>
<dbReference type="Gene3D" id="2.120.10.80">
    <property type="entry name" value="Kelch-type beta propeller"/>
    <property type="match status" value="1"/>
</dbReference>
<proteinExistence type="predicted"/>
<dbReference type="AlphaFoldDB" id="C5KXW1"/>
<evidence type="ECO:0000256" key="1">
    <source>
        <dbReference type="ARBA" id="ARBA00022441"/>
    </source>
</evidence>
<evidence type="ECO:0000256" key="2">
    <source>
        <dbReference type="ARBA" id="ARBA00022737"/>
    </source>
</evidence>
<keyword evidence="1" id="KW-0880">Kelch repeat</keyword>
<dbReference type="Pfam" id="PF24681">
    <property type="entry name" value="Kelch_KLHDC2_KLHL20_DRC7"/>
    <property type="match status" value="1"/>
</dbReference>
<dbReference type="OrthoDB" id="10251809at2759"/>
<dbReference type="GeneID" id="9039215"/>
<protein>
    <submittedName>
        <fullName evidence="3">Kelch repeat protein, putative</fullName>
    </submittedName>
</protein>
<dbReference type="InParanoid" id="C5KXW1"/>
<accession>C5KXW1</accession>
<dbReference type="EMBL" id="GG677256">
    <property type="protein sequence ID" value="EER10835.1"/>
    <property type="molecule type" value="Genomic_DNA"/>
</dbReference>
<dbReference type="Proteomes" id="UP000007800">
    <property type="component" value="Unassembled WGS sequence"/>
</dbReference>
<evidence type="ECO:0000313" key="4">
    <source>
        <dbReference type="Proteomes" id="UP000007800"/>
    </source>
</evidence>
<dbReference type="PANTHER" id="PTHR46093">
    <property type="entry name" value="ACYL-COA-BINDING DOMAIN-CONTAINING PROTEIN 5"/>
    <property type="match status" value="1"/>
</dbReference>
<dbReference type="Gene3D" id="3.90.79.10">
    <property type="entry name" value="Nucleoside Triphosphate Pyrophosphohydrolase"/>
    <property type="match status" value="1"/>
</dbReference>